<comment type="caution">
    <text evidence="1">The sequence shown here is derived from an EMBL/GenBank/DDBJ whole genome shotgun (WGS) entry which is preliminary data.</text>
</comment>
<dbReference type="SUPFAM" id="SSF48264">
    <property type="entry name" value="Cytochrome P450"/>
    <property type="match status" value="1"/>
</dbReference>
<dbReference type="EMBL" id="JXTB01000044">
    <property type="protein sequence ID" value="PON71465.1"/>
    <property type="molecule type" value="Genomic_DNA"/>
</dbReference>
<dbReference type="GO" id="GO:0016705">
    <property type="term" value="F:oxidoreductase activity, acting on paired donors, with incorporation or reduction of molecular oxygen"/>
    <property type="evidence" value="ECO:0007669"/>
    <property type="project" value="InterPro"/>
</dbReference>
<keyword evidence="2" id="KW-1185">Reference proteome</keyword>
<dbReference type="Gene3D" id="1.10.630.10">
    <property type="entry name" value="Cytochrome P450"/>
    <property type="match status" value="1"/>
</dbReference>
<dbReference type="GO" id="GO:0004497">
    <property type="term" value="F:monooxygenase activity"/>
    <property type="evidence" value="ECO:0007669"/>
    <property type="project" value="InterPro"/>
</dbReference>
<dbReference type="GO" id="GO:0020037">
    <property type="term" value="F:heme binding"/>
    <property type="evidence" value="ECO:0007669"/>
    <property type="project" value="InterPro"/>
</dbReference>
<proteinExistence type="predicted"/>
<dbReference type="InterPro" id="IPR036396">
    <property type="entry name" value="Cyt_P450_sf"/>
</dbReference>
<organism evidence="1 2">
    <name type="scientific">Parasponia andersonii</name>
    <name type="common">Sponia andersonii</name>
    <dbReference type="NCBI Taxonomy" id="3476"/>
    <lineage>
        <taxon>Eukaryota</taxon>
        <taxon>Viridiplantae</taxon>
        <taxon>Streptophyta</taxon>
        <taxon>Embryophyta</taxon>
        <taxon>Tracheophyta</taxon>
        <taxon>Spermatophyta</taxon>
        <taxon>Magnoliopsida</taxon>
        <taxon>eudicotyledons</taxon>
        <taxon>Gunneridae</taxon>
        <taxon>Pentapetalae</taxon>
        <taxon>rosids</taxon>
        <taxon>fabids</taxon>
        <taxon>Rosales</taxon>
        <taxon>Cannabaceae</taxon>
        <taxon>Parasponia</taxon>
    </lineage>
</organism>
<dbReference type="OrthoDB" id="2789670at2759"/>
<evidence type="ECO:0000313" key="2">
    <source>
        <dbReference type="Proteomes" id="UP000237105"/>
    </source>
</evidence>
<dbReference type="STRING" id="3476.A0A2P5DDT4"/>
<gene>
    <name evidence="1" type="ORF">PanWU01x14_072620</name>
</gene>
<reference evidence="2" key="1">
    <citation type="submission" date="2016-06" db="EMBL/GenBank/DDBJ databases">
        <title>Parallel loss of symbiosis genes in relatives of nitrogen-fixing non-legume Parasponia.</title>
        <authorList>
            <person name="Van Velzen R."/>
            <person name="Holmer R."/>
            <person name="Bu F."/>
            <person name="Rutten L."/>
            <person name="Van Zeijl A."/>
            <person name="Liu W."/>
            <person name="Santuari L."/>
            <person name="Cao Q."/>
            <person name="Sharma T."/>
            <person name="Shen D."/>
            <person name="Roswanjaya Y."/>
            <person name="Wardhani T."/>
            <person name="Kalhor M.S."/>
            <person name="Jansen J."/>
            <person name="Van den Hoogen J."/>
            <person name="Gungor B."/>
            <person name="Hartog M."/>
            <person name="Hontelez J."/>
            <person name="Verver J."/>
            <person name="Yang W.-C."/>
            <person name="Schijlen E."/>
            <person name="Repin R."/>
            <person name="Schilthuizen M."/>
            <person name="Schranz E."/>
            <person name="Heidstra R."/>
            <person name="Miyata K."/>
            <person name="Fedorova E."/>
            <person name="Kohlen W."/>
            <person name="Bisseling T."/>
            <person name="Smit S."/>
            <person name="Geurts R."/>
        </authorList>
    </citation>
    <scope>NUCLEOTIDE SEQUENCE [LARGE SCALE GENOMIC DNA]</scope>
    <source>
        <strain evidence="2">cv. WU1-14</strain>
    </source>
</reference>
<sequence>MEMLKQARRHLLKTFREIIDRQRSGKEASEDSVQSMLERYSLPQRLSDAELMDYLLAMIISREITTAAVMMSSVKFLDEKREVHDKLRVSKSCLV</sequence>
<dbReference type="GO" id="GO:0005506">
    <property type="term" value="F:iron ion binding"/>
    <property type="evidence" value="ECO:0007669"/>
    <property type="project" value="InterPro"/>
</dbReference>
<name>A0A2P5DDT4_PARAD</name>
<accession>A0A2P5DDT4</accession>
<dbReference type="AlphaFoldDB" id="A0A2P5DDT4"/>
<evidence type="ECO:0000313" key="1">
    <source>
        <dbReference type="EMBL" id="PON71465.1"/>
    </source>
</evidence>
<dbReference type="Proteomes" id="UP000237105">
    <property type="component" value="Unassembled WGS sequence"/>
</dbReference>
<protein>
    <submittedName>
        <fullName evidence="1">Cytochrome P</fullName>
    </submittedName>
</protein>